<keyword evidence="4" id="KW-0770">Synapse</keyword>
<dbReference type="GO" id="GO:0016020">
    <property type="term" value="C:membrane"/>
    <property type="evidence" value="ECO:0007669"/>
    <property type="project" value="InterPro"/>
</dbReference>
<dbReference type="CDD" id="cd15870">
    <property type="entry name" value="R-SNARE_VAMP2"/>
    <property type="match status" value="1"/>
</dbReference>
<feature type="compositionally biased region" description="Low complexity" evidence="9">
    <location>
        <begin position="683"/>
        <end position="696"/>
    </location>
</feature>
<feature type="non-terminal residue" evidence="12">
    <location>
        <position position="1"/>
    </location>
</feature>
<dbReference type="SUPFAM" id="SSF58038">
    <property type="entry name" value="SNARE fusion complex"/>
    <property type="match status" value="1"/>
</dbReference>
<evidence type="ECO:0000256" key="9">
    <source>
        <dbReference type="SAM" id="MobiDB-lite"/>
    </source>
</evidence>
<feature type="domain" description="V-SNARE coiled-coil homology" evidence="11">
    <location>
        <begin position="711"/>
        <end position="771"/>
    </location>
</feature>
<dbReference type="PANTHER" id="PTHR45701">
    <property type="entry name" value="SYNAPTOBREVIN FAMILY MEMBER"/>
    <property type="match status" value="1"/>
</dbReference>
<dbReference type="GO" id="GO:0045202">
    <property type="term" value="C:synapse"/>
    <property type="evidence" value="ECO:0007669"/>
    <property type="project" value="UniProtKB-SubCell"/>
</dbReference>
<feature type="compositionally biased region" description="Basic and acidic residues" evidence="9">
    <location>
        <begin position="250"/>
        <end position="260"/>
    </location>
</feature>
<dbReference type="Pfam" id="PF00957">
    <property type="entry name" value="Synaptobrevin"/>
    <property type="match status" value="1"/>
</dbReference>
<feature type="compositionally biased region" description="Polar residues" evidence="9">
    <location>
        <begin position="391"/>
        <end position="414"/>
    </location>
</feature>
<organism evidence="12">
    <name type="scientific">Nothobranchius kadleci</name>
    <name type="common">African annual killifish</name>
    <dbReference type="NCBI Taxonomy" id="1051664"/>
    <lineage>
        <taxon>Eukaryota</taxon>
        <taxon>Metazoa</taxon>
        <taxon>Chordata</taxon>
        <taxon>Craniata</taxon>
        <taxon>Vertebrata</taxon>
        <taxon>Euteleostomi</taxon>
        <taxon>Actinopterygii</taxon>
        <taxon>Neopterygii</taxon>
        <taxon>Teleostei</taxon>
        <taxon>Neoteleostei</taxon>
        <taxon>Acanthomorphata</taxon>
        <taxon>Ovalentaria</taxon>
        <taxon>Atherinomorphae</taxon>
        <taxon>Cyprinodontiformes</taxon>
        <taxon>Nothobranchiidae</taxon>
        <taxon>Nothobranchius</taxon>
    </lineage>
</organism>
<evidence type="ECO:0000256" key="4">
    <source>
        <dbReference type="ARBA" id="ARBA00023018"/>
    </source>
</evidence>
<evidence type="ECO:0000256" key="10">
    <source>
        <dbReference type="SAM" id="Phobius"/>
    </source>
</evidence>
<comment type="subcellular location">
    <subcellularLocation>
        <location evidence="7">Endomembrane system</location>
        <topology evidence="7">Single-pass type IV membrane protein</topology>
    </subcellularLocation>
    <subcellularLocation>
        <location evidence="6">Synapse</location>
    </subcellularLocation>
</comment>
<evidence type="ECO:0000256" key="2">
    <source>
        <dbReference type="ARBA" id="ARBA00022692"/>
    </source>
</evidence>
<comment type="similarity">
    <text evidence="1">Belongs to the synaptobrevin family.</text>
</comment>
<evidence type="ECO:0000256" key="1">
    <source>
        <dbReference type="ARBA" id="ARBA00008025"/>
    </source>
</evidence>
<dbReference type="PROSITE" id="PS50892">
    <property type="entry name" value="V_SNARE"/>
    <property type="match status" value="1"/>
</dbReference>
<evidence type="ECO:0000259" key="11">
    <source>
        <dbReference type="PROSITE" id="PS50892"/>
    </source>
</evidence>
<feature type="region of interest" description="Disordered" evidence="9">
    <location>
        <begin position="220"/>
        <end position="287"/>
    </location>
</feature>
<reference evidence="12" key="2">
    <citation type="submission" date="2016-06" db="EMBL/GenBank/DDBJ databases">
        <title>The genome of a short-lived fish provides insights into sex chromosome evolution and the genetic control of aging.</title>
        <authorList>
            <person name="Reichwald K."/>
            <person name="Felder M."/>
            <person name="Petzold A."/>
            <person name="Koch P."/>
            <person name="Groth M."/>
            <person name="Platzer M."/>
        </authorList>
    </citation>
    <scope>NUCLEOTIDE SEQUENCE</scope>
    <source>
        <tissue evidence="12">Brain</tissue>
    </source>
</reference>
<feature type="compositionally biased region" description="Low complexity" evidence="9">
    <location>
        <begin position="325"/>
        <end position="339"/>
    </location>
</feature>
<dbReference type="InterPro" id="IPR016444">
    <property type="entry name" value="Synaptobrevin/VAMP"/>
</dbReference>
<feature type="region of interest" description="Disordered" evidence="9">
    <location>
        <begin position="301"/>
        <end position="482"/>
    </location>
</feature>
<feature type="compositionally biased region" description="Polar residues" evidence="9">
    <location>
        <begin position="705"/>
        <end position="716"/>
    </location>
</feature>
<dbReference type="PROSITE" id="PS00417">
    <property type="entry name" value="SYNAPTOBREVIN"/>
    <property type="match status" value="1"/>
</dbReference>
<evidence type="ECO:0000256" key="8">
    <source>
        <dbReference type="PROSITE-ProRule" id="PRU00290"/>
    </source>
</evidence>
<proteinExistence type="inferred from homology"/>
<feature type="compositionally biased region" description="Basic and acidic residues" evidence="9">
    <location>
        <begin position="347"/>
        <end position="359"/>
    </location>
</feature>
<feature type="compositionally biased region" description="Pro residues" evidence="9">
    <location>
        <begin position="228"/>
        <end position="237"/>
    </location>
</feature>
<dbReference type="InterPro" id="IPR042855">
    <property type="entry name" value="V_SNARE_CC"/>
</dbReference>
<evidence type="ECO:0000256" key="7">
    <source>
        <dbReference type="ARBA" id="ARBA00046280"/>
    </source>
</evidence>
<evidence type="ECO:0000256" key="6">
    <source>
        <dbReference type="ARBA" id="ARBA00034103"/>
    </source>
</evidence>
<feature type="compositionally biased region" description="Basic residues" evidence="9">
    <location>
        <begin position="74"/>
        <end position="85"/>
    </location>
</feature>
<feature type="compositionally biased region" description="Low complexity" evidence="9">
    <location>
        <begin position="443"/>
        <end position="456"/>
    </location>
</feature>
<evidence type="ECO:0000256" key="3">
    <source>
        <dbReference type="ARBA" id="ARBA00022989"/>
    </source>
</evidence>
<dbReference type="FunFam" id="1.20.5.110:FF:000013">
    <property type="entry name" value="Vesicle-associated membrane protein 2"/>
    <property type="match status" value="1"/>
</dbReference>
<reference evidence="12" key="1">
    <citation type="submission" date="2016-05" db="EMBL/GenBank/DDBJ databases">
        <authorList>
            <person name="Lavstsen T."/>
            <person name="Jespersen J.S."/>
        </authorList>
    </citation>
    <scope>NUCLEOTIDE SEQUENCE</scope>
    <source>
        <tissue evidence="12">Brain</tissue>
    </source>
</reference>
<dbReference type="AlphaFoldDB" id="A0A1A8E540"/>
<feature type="compositionally biased region" description="Pro residues" evidence="9">
    <location>
        <begin position="646"/>
        <end position="660"/>
    </location>
</feature>
<dbReference type="GO" id="GO:0016192">
    <property type="term" value="P:vesicle-mediated transport"/>
    <property type="evidence" value="ECO:0007669"/>
    <property type="project" value="InterPro"/>
</dbReference>
<gene>
    <name evidence="12" type="primary">RAPGEF1B</name>
</gene>
<evidence type="ECO:0000313" key="12">
    <source>
        <dbReference type="EMBL" id="SBQ41297.1"/>
    </source>
</evidence>
<keyword evidence="5 10" id="KW-0472">Membrane</keyword>
<evidence type="ECO:0000256" key="5">
    <source>
        <dbReference type="ARBA" id="ARBA00023136"/>
    </source>
</evidence>
<keyword evidence="2 10" id="KW-0812">Transmembrane</keyword>
<feature type="transmembrane region" description="Helical" evidence="10">
    <location>
        <begin position="775"/>
        <end position="795"/>
    </location>
</feature>
<dbReference type="EMBL" id="HAEA01012817">
    <property type="protein sequence ID" value="SBQ41297.1"/>
    <property type="molecule type" value="Transcribed_RNA"/>
</dbReference>
<feature type="region of interest" description="Disordered" evidence="9">
    <location>
        <begin position="631"/>
        <end position="716"/>
    </location>
</feature>
<protein>
    <submittedName>
        <fullName evidence="12">Rap guanine nucleotide exchange factor (GEF) 1b</fullName>
    </submittedName>
</protein>
<accession>A0A1A8E540</accession>
<feature type="region of interest" description="Disordered" evidence="9">
    <location>
        <begin position="74"/>
        <end position="105"/>
    </location>
</feature>
<feature type="compositionally biased region" description="Basic and acidic residues" evidence="9">
    <location>
        <begin position="94"/>
        <end position="105"/>
    </location>
</feature>
<dbReference type="GO" id="GO:0012505">
    <property type="term" value="C:endomembrane system"/>
    <property type="evidence" value="ECO:0007669"/>
    <property type="project" value="UniProtKB-SubCell"/>
</dbReference>
<dbReference type="InterPro" id="IPR001388">
    <property type="entry name" value="Synaptobrevin-like"/>
</dbReference>
<sequence length="796" mass="87510">IISWTQQCIENEGIVAGDARRGSSAAYRFVELRVGSQLLLLATKMSRKIESKHDSQRSHLSTFTMILKDKFHSPKIKRTPTKNRKPQPEPAAKSTEKPVNKKVSRLEEHEKDVVSALKYFKAIVDKMMVEKKVLEMLPGSASKVLEAILPLVQVEARLQHSSALSSCHSRVYQSLANLIRWADQVMLDGIDLDDQENVASVKNVIKAVLDGVKELVKLTIEKQEHPSPTSPNKPAPPVTTAESNVSAEIPQKDGKLEVTSKKAPVASPAKTAPELHDEEVAPPKPPLPEAKVAELRAQLSADAGPRRPPQKENPPPALPPKKRQSAPSPTPVAVVAPMSRGSSLPCSDHRQEYEHEYFQRRFSGGSHSYGGDSPRLSPCSSMGKLSKSDEQLSSMEQDSGQCSRNTSCETLDNTETYDPDYDFLHQDLSVGDNLPPIPVGGCLSPLPESHSESSSPVPGQHPSHPHFSAPLPQQSEYWTPQSNQANPILSSRVSAPPALPQKKRYSTSTSSFSDGGSRVLYERHHSHYDNLSEEELHPTPPFPLFTPISPMPQTNGGVFVSQFISSENTDVPCSPPPLPEKKSRNILQYMQFVEDYSEPQPSVFYQMPQSESIYEQRNRLFQEVYGFNDSFSSTDSRCHQSKDNWPPTPLLLLPPPPLPPLRESVQTAAHTMSAPEAAPPAGAPGAPGAPGADGAPAGPPAGPPNTSSNRRLQQTQAQVEEVVDIMRVNVDKVLERDQKLSELDDRADALQAGASQFESCAAKLKNKYWWKNCKMMIMMGIIGVIVVGIIFLYFFH</sequence>
<keyword evidence="3 10" id="KW-1133">Transmembrane helix</keyword>
<dbReference type="Gene3D" id="1.20.5.110">
    <property type="match status" value="1"/>
</dbReference>
<keyword evidence="8" id="KW-0175">Coiled coil</keyword>
<feature type="compositionally biased region" description="Polar residues" evidence="9">
    <location>
        <begin position="471"/>
        <end position="482"/>
    </location>
</feature>
<name>A0A1A8E540_NOTKA</name>
<dbReference type="PRINTS" id="PR00219">
    <property type="entry name" value="SYNAPTOBREVN"/>
</dbReference>